<evidence type="ECO:0000256" key="1">
    <source>
        <dbReference type="SAM" id="Phobius"/>
    </source>
</evidence>
<accession>A0ABX0SBU2</accession>
<comment type="caution">
    <text evidence="3">The sequence shown here is derived from an EMBL/GenBank/DDBJ whole genome shotgun (WGS) entry which is preliminary data.</text>
</comment>
<keyword evidence="1" id="KW-0812">Transmembrane</keyword>
<feature type="transmembrane region" description="Helical" evidence="1">
    <location>
        <begin position="115"/>
        <end position="138"/>
    </location>
</feature>
<dbReference type="Proteomes" id="UP000749311">
    <property type="component" value="Unassembled WGS sequence"/>
</dbReference>
<proteinExistence type="predicted"/>
<name>A0ABX0SBU2_9ACTN</name>
<dbReference type="InterPro" id="IPR057746">
    <property type="entry name" value="CpnT-like_N"/>
</dbReference>
<feature type="domain" description="Outer membrane channel protein CpnT-like N-terminal" evidence="2">
    <location>
        <begin position="9"/>
        <end position="143"/>
    </location>
</feature>
<reference evidence="3 4" key="1">
    <citation type="submission" date="2020-02" db="EMBL/GenBank/DDBJ databases">
        <title>Sequencing the genomes of 1000 actinobacteria strains.</title>
        <authorList>
            <person name="Klenk H.-P."/>
        </authorList>
    </citation>
    <scope>NUCLEOTIDE SEQUENCE [LARGE SCALE GENOMIC DNA]</scope>
    <source>
        <strain evidence="3 4">DSM 19609</strain>
    </source>
</reference>
<dbReference type="RefSeq" id="WP_167163900.1">
    <property type="nucleotide sequence ID" value="NZ_BAAAOO010000012.1"/>
</dbReference>
<keyword evidence="1" id="KW-0472">Membrane</keyword>
<sequence>MAIILPAELVTALQYLGYEWPSSNEDVLNANADAFTQARTVAATAADDVEAAIAYVARSNSGEACNVFVSYMLGDESNLSSLRDFDEASGLIADGFHVIAGVVVVLKSVVIAELIILAAAIAAAVGSGGLAAGAVVLAREAAKRLVDMAIGVAIEQVLGG</sequence>
<evidence type="ECO:0000259" key="2">
    <source>
        <dbReference type="Pfam" id="PF25547"/>
    </source>
</evidence>
<keyword evidence="1" id="KW-1133">Transmembrane helix</keyword>
<gene>
    <name evidence="3" type="ORF">FB473_000140</name>
</gene>
<dbReference type="EMBL" id="JAAMOZ010000001">
    <property type="protein sequence ID" value="NIH55495.1"/>
    <property type="molecule type" value="Genomic_DNA"/>
</dbReference>
<dbReference type="Pfam" id="PF25547">
    <property type="entry name" value="WXG100_2"/>
    <property type="match status" value="1"/>
</dbReference>
<evidence type="ECO:0000313" key="4">
    <source>
        <dbReference type="Proteomes" id="UP000749311"/>
    </source>
</evidence>
<organism evidence="3 4">
    <name type="scientific">Brooklawnia cerclae</name>
    <dbReference type="NCBI Taxonomy" id="349934"/>
    <lineage>
        <taxon>Bacteria</taxon>
        <taxon>Bacillati</taxon>
        <taxon>Actinomycetota</taxon>
        <taxon>Actinomycetes</taxon>
        <taxon>Propionibacteriales</taxon>
        <taxon>Propionibacteriaceae</taxon>
        <taxon>Brooklawnia</taxon>
    </lineage>
</organism>
<keyword evidence="4" id="KW-1185">Reference proteome</keyword>
<protein>
    <recommendedName>
        <fullName evidence="2">Outer membrane channel protein CpnT-like N-terminal domain-containing protein</fullName>
    </recommendedName>
</protein>
<evidence type="ECO:0000313" key="3">
    <source>
        <dbReference type="EMBL" id="NIH55495.1"/>
    </source>
</evidence>